<feature type="domain" description="Peptidase C1A papain C-terminal" evidence="1">
    <location>
        <begin position="1"/>
        <end position="110"/>
    </location>
</feature>
<dbReference type="InterPro" id="IPR000668">
    <property type="entry name" value="Peptidase_C1A_C"/>
</dbReference>
<dbReference type="EMBL" id="CAAALY010046768">
    <property type="protein sequence ID" value="VEL20507.1"/>
    <property type="molecule type" value="Genomic_DNA"/>
</dbReference>
<keyword evidence="3" id="KW-1185">Reference proteome</keyword>
<reference evidence="2" key="1">
    <citation type="submission" date="2018-11" db="EMBL/GenBank/DDBJ databases">
        <authorList>
            <consortium name="Pathogen Informatics"/>
        </authorList>
    </citation>
    <scope>NUCLEOTIDE SEQUENCE</scope>
</reference>
<organism evidence="2 3">
    <name type="scientific">Protopolystoma xenopodis</name>
    <dbReference type="NCBI Taxonomy" id="117903"/>
    <lineage>
        <taxon>Eukaryota</taxon>
        <taxon>Metazoa</taxon>
        <taxon>Spiralia</taxon>
        <taxon>Lophotrochozoa</taxon>
        <taxon>Platyhelminthes</taxon>
        <taxon>Monogenea</taxon>
        <taxon>Polyopisthocotylea</taxon>
        <taxon>Polystomatidea</taxon>
        <taxon>Polystomatidae</taxon>
        <taxon>Protopolystoma</taxon>
    </lineage>
</organism>
<name>A0A448WUD6_9PLAT</name>
<dbReference type="InterPro" id="IPR038765">
    <property type="entry name" value="Papain-like_cys_pep_sf"/>
</dbReference>
<dbReference type="Gene3D" id="3.90.70.10">
    <property type="entry name" value="Cysteine proteinases"/>
    <property type="match status" value="1"/>
</dbReference>
<dbReference type="SUPFAM" id="SSF54001">
    <property type="entry name" value="Cysteine proteinases"/>
    <property type="match status" value="1"/>
</dbReference>
<accession>A0A448WUD6</accession>
<dbReference type="GO" id="GO:0006508">
    <property type="term" value="P:proteolysis"/>
    <property type="evidence" value="ECO:0007669"/>
    <property type="project" value="InterPro"/>
</dbReference>
<evidence type="ECO:0000313" key="2">
    <source>
        <dbReference type="EMBL" id="VEL20507.1"/>
    </source>
</evidence>
<evidence type="ECO:0000313" key="3">
    <source>
        <dbReference type="Proteomes" id="UP000784294"/>
    </source>
</evidence>
<dbReference type="Pfam" id="PF00112">
    <property type="entry name" value="Peptidase_C1"/>
    <property type="match status" value="1"/>
</dbReference>
<proteinExistence type="predicted"/>
<comment type="caution">
    <text evidence="2">The sequence shown here is derived from an EMBL/GenBank/DDBJ whole genome shotgun (WGS) entry which is preliminary data.</text>
</comment>
<dbReference type="Proteomes" id="UP000784294">
    <property type="component" value="Unassembled WGS sequence"/>
</dbReference>
<dbReference type="OrthoDB" id="640249at2759"/>
<dbReference type="GO" id="GO:0008234">
    <property type="term" value="F:cysteine-type peptidase activity"/>
    <property type="evidence" value="ECO:0007669"/>
    <property type="project" value="InterPro"/>
</dbReference>
<sequence length="121" mass="13584">MSDRICIYSKGTLKPELSAEDLVSCCGWFCGAGCQGGIPIQAWMYWKNHGIVTGGDYQTKDCCRPYEFPPCNHHVNGTLPPCEGEYQTPKCEKMCQDGYNKSYNNDLHFGKSSINRKATCR</sequence>
<protein>
    <recommendedName>
        <fullName evidence="1">Peptidase C1A papain C-terminal domain-containing protein</fullName>
    </recommendedName>
</protein>
<dbReference type="AlphaFoldDB" id="A0A448WUD6"/>
<gene>
    <name evidence="2" type="ORF">PXEA_LOCUS13947</name>
</gene>
<evidence type="ECO:0000259" key="1">
    <source>
        <dbReference type="Pfam" id="PF00112"/>
    </source>
</evidence>